<reference evidence="12 13" key="1">
    <citation type="journal article" date="2011" name="J. Bacteriol.">
        <title>Genome sequence of Salinisphaera shabanensis, a gammaproteobacterium from the harsh, variable environment of the brine-seawater interface of the Shaban Deep in the Red Sea.</title>
        <authorList>
            <person name="Antunes A."/>
            <person name="Alam I."/>
            <person name="Bajic V.B."/>
            <person name="Stingl U."/>
        </authorList>
    </citation>
    <scope>NUCLEOTIDE SEQUENCE [LARGE SCALE GENOMIC DNA]</scope>
    <source>
        <strain evidence="12 13">E1L3A</strain>
    </source>
</reference>
<evidence type="ECO:0000256" key="9">
    <source>
        <dbReference type="HAMAP-Rule" id="MF_01852"/>
    </source>
</evidence>
<dbReference type="eggNOG" id="COG0009">
    <property type="taxonomic scope" value="Bacteria"/>
</dbReference>
<evidence type="ECO:0000256" key="2">
    <source>
        <dbReference type="ARBA" id="ARBA00022490"/>
    </source>
</evidence>
<dbReference type="InterPro" id="IPR006070">
    <property type="entry name" value="Sua5-like_dom"/>
</dbReference>
<proteinExistence type="inferred from homology"/>
<evidence type="ECO:0000256" key="6">
    <source>
        <dbReference type="ARBA" id="ARBA00022741"/>
    </source>
</evidence>
<dbReference type="GO" id="GO:0005524">
    <property type="term" value="F:ATP binding"/>
    <property type="evidence" value="ECO:0007669"/>
    <property type="project" value="UniProtKB-UniRule"/>
</dbReference>
<evidence type="ECO:0000256" key="10">
    <source>
        <dbReference type="SAM" id="MobiDB-lite"/>
    </source>
</evidence>
<comment type="similarity">
    <text evidence="9">Belongs to the SUA5 family. TsaC subfamily.</text>
</comment>
<sequence length="200" mass="21337">MTTDSNRAGAHVSAHRLRHAARILHAGGVVAHATEGVWGLACDPLDPAAVLRLLTLKQRDIERGLIVIGADSTQLEPFVASDADQAWARATESWPAAITWLLPAADNTPWWLTGAHDSIALRQTAHADSAALCRAFGGALVSTSANISARPPVRSTWQARARLGTHRRTLVDMILGGTPDTPGRPSTIRDARSGETLRGR</sequence>
<reference evidence="12 13" key="2">
    <citation type="journal article" date="2013" name="PLoS ONE">
        <title>INDIGO - INtegrated Data Warehouse of MIcrobial GenOmes with Examples from the Red Sea Extremophiles.</title>
        <authorList>
            <person name="Alam I."/>
            <person name="Antunes A."/>
            <person name="Kamau A.A."/>
            <person name="Ba Alawi W."/>
            <person name="Kalkatawi M."/>
            <person name="Stingl U."/>
            <person name="Bajic V.B."/>
        </authorList>
    </citation>
    <scope>NUCLEOTIDE SEQUENCE [LARGE SCALE GENOMIC DNA]</scope>
    <source>
        <strain evidence="12 13">E1L3A</strain>
    </source>
</reference>
<dbReference type="RefSeq" id="WP_006915169.1">
    <property type="nucleotide sequence ID" value="NZ_AFNV02000030.1"/>
</dbReference>
<dbReference type="GO" id="GO:0000049">
    <property type="term" value="F:tRNA binding"/>
    <property type="evidence" value="ECO:0007669"/>
    <property type="project" value="TreeGrafter"/>
</dbReference>
<dbReference type="HAMAP" id="MF_01852">
    <property type="entry name" value="TsaC"/>
    <property type="match status" value="1"/>
</dbReference>
<dbReference type="GO" id="GO:0006450">
    <property type="term" value="P:regulation of translational fidelity"/>
    <property type="evidence" value="ECO:0007669"/>
    <property type="project" value="TreeGrafter"/>
</dbReference>
<dbReference type="AlphaFoldDB" id="U2EI12"/>
<dbReference type="GO" id="GO:0003725">
    <property type="term" value="F:double-stranded RNA binding"/>
    <property type="evidence" value="ECO:0007669"/>
    <property type="project" value="InterPro"/>
</dbReference>
<evidence type="ECO:0000256" key="5">
    <source>
        <dbReference type="ARBA" id="ARBA00022695"/>
    </source>
</evidence>
<name>U2EI12_9GAMM</name>
<dbReference type="Pfam" id="PF01300">
    <property type="entry name" value="Sua5_yciO_yrdC"/>
    <property type="match status" value="1"/>
</dbReference>
<evidence type="ECO:0000256" key="4">
    <source>
        <dbReference type="ARBA" id="ARBA00022694"/>
    </source>
</evidence>
<keyword evidence="2 9" id="KW-0963">Cytoplasm</keyword>
<dbReference type="OrthoDB" id="9814580at2"/>
<dbReference type="Gene3D" id="3.90.870.10">
    <property type="entry name" value="DHBP synthase"/>
    <property type="match status" value="1"/>
</dbReference>
<accession>U2EI12</accession>
<keyword evidence="13" id="KW-1185">Reference proteome</keyword>
<dbReference type="EMBL" id="AFNV02000030">
    <property type="protein sequence ID" value="ERJ17715.1"/>
    <property type="molecule type" value="Genomic_DNA"/>
</dbReference>
<comment type="catalytic activity">
    <reaction evidence="8 9">
        <text>L-threonine + hydrogencarbonate + ATP = L-threonylcarbamoyladenylate + diphosphate + H2O</text>
        <dbReference type="Rhea" id="RHEA:36407"/>
        <dbReference type="ChEBI" id="CHEBI:15377"/>
        <dbReference type="ChEBI" id="CHEBI:17544"/>
        <dbReference type="ChEBI" id="CHEBI:30616"/>
        <dbReference type="ChEBI" id="CHEBI:33019"/>
        <dbReference type="ChEBI" id="CHEBI:57926"/>
        <dbReference type="ChEBI" id="CHEBI:73682"/>
        <dbReference type="EC" id="2.7.7.87"/>
    </reaction>
</comment>
<dbReference type="InterPro" id="IPR023535">
    <property type="entry name" value="TC-AMP_synthase"/>
</dbReference>
<evidence type="ECO:0000256" key="1">
    <source>
        <dbReference type="ARBA" id="ARBA00004496"/>
    </source>
</evidence>
<dbReference type="InterPro" id="IPR050156">
    <property type="entry name" value="TC-AMP_synthase_SUA5"/>
</dbReference>
<evidence type="ECO:0000256" key="3">
    <source>
        <dbReference type="ARBA" id="ARBA00022679"/>
    </source>
</evidence>
<evidence type="ECO:0000256" key="8">
    <source>
        <dbReference type="ARBA" id="ARBA00048366"/>
    </source>
</evidence>
<dbReference type="STRING" id="1033802.SSPSH_003478"/>
<dbReference type="InterPro" id="IPR017945">
    <property type="entry name" value="DHBP_synth_RibB-like_a/b_dom"/>
</dbReference>
<gene>
    <name evidence="12" type="primary">rimN</name>
    <name evidence="9" type="synonym">tsaC</name>
    <name evidence="12" type="ORF">SSPSH_003478</name>
</gene>
<dbReference type="GO" id="GO:0005737">
    <property type="term" value="C:cytoplasm"/>
    <property type="evidence" value="ECO:0007669"/>
    <property type="project" value="UniProtKB-SubCell"/>
</dbReference>
<dbReference type="PROSITE" id="PS51163">
    <property type="entry name" value="YRDC"/>
    <property type="match status" value="1"/>
</dbReference>
<organism evidence="12 13">
    <name type="scientific">Salinisphaera shabanensis E1L3A</name>
    <dbReference type="NCBI Taxonomy" id="1033802"/>
    <lineage>
        <taxon>Bacteria</taxon>
        <taxon>Pseudomonadati</taxon>
        <taxon>Pseudomonadota</taxon>
        <taxon>Gammaproteobacteria</taxon>
        <taxon>Salinisphaerales</taxon>
        <taxon>Salinisphaeraceae</taxon>
        <taxon>Salinisphaera</taxon>
    </lineage>
</organism>
<dbReference type="PANTHER" id="PTHR17490:SF18">
    <property type="entry name" value="THREONYLCARBAMOYL-AMP SYNTHASE"/>
    <property type="match status" value="1"/>
</dbReference>
<comment type="subcellular location">
    <subcellularLocation>
        <location evidence="1 9">Cytoplasm</location>
    </subcellularLocation>
</comment>
<feature type="domain" description="YrdC-like" evidence="11">
    <location>
        <begin position="14"/>
        <end position="200"/>
    </location>
</feature>
<keyword evidence="7 9" id="KW-0067">ATP-binding</keyword>
<feature type="region of interest" description="Disordered" evidence="10">
    <location>
        <begin position="175"/>
        <end position="200"/>
    </location>
</feature>
<evidence type="ECO:0000313" key="13">
    <source>
        <dbReference type="Proteomes" id="UP000006242"/>
    </source>
</evidence>
<dbReference type="EC" id="2.7.7.87" evidence="9"/>
<keyword evidence="4 9" id="KW-0819">tRNA processing</keyword>
<dbReference type="GO" id="GO:0061710">
    <property type="term" value="F:L-threonylcarbamoyladenylate synthase"/>
    <property type="evidence" value="ECO:0007669"/>
    <property type="project" value="UniProtKB-EC"/>
</dbReference>
<keyword evidence="6 9" id="KW-0547">Nucleotide-binding</keyword>
<dbReference type="SUPFAM" id="SSF55821">
    <property type="entry name" value="YrdC/RibB"/>
    <property type="match status" value="1"/>
</dbReference>
<evidence type="ECO:0000256" key="7">
    <source>
        <dbReference type="ARBA" id="ARBA00022840"/>
    </source>
</evidence>
<dbReference type="GO" id="GO:0002949">
    <property type="term" value="P:tRNA threonylcarbamoyladenosine modification"/>
    <property type="evidence" value="ECO:0007669"/>
    <property type="project" value="UniProtKB-UniRule"/>
</dbReference>
<comment type="function">
    <text evidence="9">Required for the formation of a threonylcarbamoyl group on adenosine at position 37 (t(6)A37) in tRNAs that read codons beginning with adenine. Catalyzes the conversion of L-threonine, HCO(3)(-)/CO(2) and ATP to give threonylcarbamoyl-AMP (TC-AMP) as the acyladenylate intermediate, with the release of diphosphate.</text>
</comment>
<feature type="compositionally biased region" description="Basic and acidic residues" evidence="10">
    <location>
        <begin position="187"/>
        <end position="200"/>
    </location>
</feature>
<dbReference type="Proteomes" id="UP000006242">
    <property type="component" value="Unassembled WGS sequence"/>
</dbReference>
<keyword evidence="5 9" id="KW-0548">Nucleotidyltransferase</keyword>
<dbReference type="PANTHER" id="PTHR17490">
    <property type="entry name" value="SUA5"/>
    <property type="match status" value="1"/>
</dbReference>
<keyword evidence="3 9" id="KW-0808">Transferase</keyword>
<comment type="caution">
    <text evidence="12">The sequence shown here is derived from an EMBL/GenBank/DDBJ whole genome shotgun (WGS) entry which is preliminary data.</text>
</comment>
<protein>
    <recommendedName>
        <fullName evidence="9">Threonylcarbamoyl-AMP synthase</fullName>
        <shortName evidence="9">TC-AMP synthase</shortName>
        <ecNumber evidence="9">2.7.7.87</ecNumber>
    </recommendedName>
    <alternativeName>
        <fullName evidence="9">L-threonylcarbamoyladenylate synthase</fullName>
    </alternativeName>
    <alternativeName>
        <fullName evidence="9">t(6)A37 threonylcarbamoyladenosine biosynthesis protein TsaC</fullName>
    </alternativeName>
    <alternativeName>
        <fullName evidence="9">tRNA threonylcarbamoyladenosine biosynthesis protein TsaC</fullName>
    </alternativeName>
</protein>
<evidence type="ECO:0000313" key="12">
    <source>
        <dbReference type="EMBL" id="ERJ17715.1"/>
    </source>
</evidence>
<evidence type="ECO:0000259" key="11">
    <source>
        <dbReference type="PROSITE" id="PS51163"/>
    </source>
</evidence>